<name>K2PRG7_9HYPH</name>
<accession>K2PRG7</accession>
<dbReference type="eggNOG" id="COG0596">
    <property type="taxonomic scope" value="Bacteria"/>
</dbReference>
<evidence type="ECO:0000313" key="2">
    <source>
        <dbReference type="EMBL" id="EKF43622.1"/>
    </source>
</evidence>
<gene>
    <name evidence="2" type="ORF">NA8A_06303</name>
</gene>
<proteinExistence type="predicted"/>
<dbReference type="PATRIC" id="fig|1231190.3.peg.1329"/>
<dbReference type="PANTHER" id="PTHR43798">
    <property type="entry name" value="MONOACYLGLYCEROL LIPASE"/>
    <property type="match status" value="1"/>
</dbReference>
<keyword evidence="2" id="KW-0378">Hydrolase</keyword>
<organism evidence="2 3">
    <name type="scientific">Nitratireductor indicus C115</name>
    <dbReference type="NCBI Taxonomy" id="1231190"/>
    <lineage>
        <taxon>Bacteria</taxon>
        <taxon>Pseudomonadati</taxon>
        <taxon>Pseudomonadota</taxon>
        <taxon>Alphaproteobacteria</taxon>
        <taxon>Hyphomicrobiales</taxon>
        <taxon>Phyllobacteriaceae</taxon>
        <taxon>Nitratireductor</taxon>
    </lineage>
</organism>
<dbReference type="InterPro" id="IPR000073">
    <property type="entry name" value="AB_hydrolase_1"/>
</dbReference>
<dbReference type="PRINTS" id="PR00111">
    <property type="entry name" value="ABHYDROLASE"/>
</dbReference>
<feature type="domain" description="AB hydrolase-1" evidence="1">
    <location>
        <begin position="17"/>
        <end position="245"/>
    </location>
</feature>
<keyword evidence="3" id="KW-1185">Reference proteome</keyword>
<dbReference type="Gene3D" id="3.40.50.1820">
    <property type="entry name" value="alpha/beta hydrolase"/>
    <property type="match status" value="1"/>
</dbReference>
<dbReference type="InterPro" id="IPR029058">
    <property type="entry name" value="AB_hydrolase_fold"/>
</dbReference>
<dbReference type="EMBL" id="AMSI01000003">
    <property type="protein sequence ID" value="EKF43622.1"/>
    <property type="molecule type" value="Genomic_DNA"/>
</dbReference>
<dbReference type="OrthoDB" id="9804723at2"/>
<protein>
    <submittedName>
        <fullName evidence="2">Alpha/beta hydrolase fold protein</fullName>
    </submittedName>
</protein>
<dbReference type="STRING" id="721133.SAMN05216176_10141"/>
<dbReference type="Proteomes" id="UP000007374">
    <property type="component" value="Unassembled WGS sequence"/>
</dbReference>
<dbReference type="RefSeq" id="WP_009449824.1">
    <property type="nucleotide sequence ID" value="NZ_AMSI01000003.1"/>
</dbReference>
<evidence type="ECO:0000259" key="1">
    <source>
        <dbReference type="Pfam" id="PF12697"/>
    </source>
</evidence>
<sequence length="255" mass="26802">MSSGLYLHDTGEGRETLVLVHGFAGSHRIWDRVLPFLSAELRVLAPDLPGHGRSLDLAGAGKAKACAAAVINALDERGVNHFHLAGHSFGGAVAVLMALQVPERVKTLTLLAPGGFGPEIDGDILAQRARASDAKAMQAALEAMMGQGKAVSQAMLDHAMQLAERAGQREKLIEISDLISHGGRQGAFPKAMLEALGMPVRVAWGTADAILPVRQSDGLPSSFAVHRFEGLGHMLPEEAPQAMADLLSEAVDTSS</sequence>
<dbReference type="PANTHER" id="PTHR43798:SF5">
    <property type="entry name" value="MONOACYLGLYCEROL LIPASE ABHD6"/>
    <property type="match status" value="1"/>
</dbReference>
<dbReference type="InterPro" id="IPR050266">
    <property type="entry name" value="AB_hydrolase_sf"/>
</dbReference>
<dbReference type="AlphaFoldDB" id="K2PRG7"/>
<reference evidence="2 3" key="1">
    <citation type="journal article" date="2012" name="J. Bacteriol.">
        <title>Genome Sequence of Nitratireductor indicus Type Strain C115.</title>
        <authorList>
            <person name="Lai Q."/>
            <person name="Li G."/>
            <person name="Yu Z."/>
            <person name="Shao Z."/>
        </authorList>
    </citation>
    <scope>NUCLEOTIDE SEQUENCE [LARGE SCALE GENOMIC DNA]</scope>
    <source>
        <strain evidence="2 3">C115</strain>
    </source>
</reference>
<dbReference type="Pfam" id="PF12697">
    <property type="entry name" value="Abhydrolase_6"/>
    <property type="match status" value="1"/>
</dbReference>
<evidence type="ECO:0000313" key="3">
    <source>
        <dbReference type="Proteomes" id="UP000007374"/>
    </source>
</evidence>
<dbReference type="GO" id="GO:0046464">
    <property type="term" value="P:acylglycerol catabolic process"/>
    <property type="evidence" value="ECO:0007669"/>
    <property type="project" value="TreeGrafter"/>
</dbReference>
<dbReference type="GO" id="GO:0047372">
    <property type="term" value="F:monoacylglycerol lipase activity"/>
    <property type="evidence" value="ECO:0007669"/>
    <property type="project" value="TreeGrafter"/>
</dbReference>
<comment type="caution">
    <text evidence="2">The sequence shown here is derived from an EMBL/GenBank/DDBJ whole genome shotgun (WGS) entry which is preliminary data.</text>
</comment>
<dbReference type="GO" id="GO:0016020">
    <property type="term" value="C:membrane"/>
    <property type="evidence" value="ECO:0007669"/>
    <property type="project" value="TreeGrafter"/>
</dbReference>
<dbReference type="SUPFAM" id="SSF53474">
    <property type="entry name" value="alpha/beta-Hydrolases"/>
    <property type="match status" value="1"/>
</dbReference>